<dbReference type="InterPro" id="IPR050235">
    <property type="entry name" value="CK1_Ser-Thr_kinase"/>
</dbReference>
<reference evidence="5" key="1">
    <citation type="submission" date="2015-12" db="EMBL/GenBank/DDBJ databases">
        <title>Update maize B73 reference genome by single molecule sequencing technologies.</title>
        <authorList>
            <consortium name="Maize Genome Sequencing Project"/>
            <person name="Ware D."/>
        </authorList>
    </citation>
    <scope>NUCLEOTIDE SEQUENCE [LARGE SCALE GENOMIC DNA]</scope>
    <source>
        <tissue evidence="5">Seedling</tissue>
    </source>
</reference>
<dbReference type="PROSITE" id="PS50011">
    <property type="entry name" value="PROTEIN_KINASE_DOM"/>
    <property type="match status" value="1"/>
</dbReference>
<dbReference type="PROSITE" id="PS00108">
    <property type="entry name" value="PROTEIN_KINASE_ST"/>
    <property type="match status" value="1"/>
</dbReference>
<keyword evidence="5" id="KW-0808">Transferase</keyword>
<comment type="similarity">
    <text evidence="1">Belongs to the protein kinase superfamily. CK1 Ser/Thr protein kinase family. Casein kinase I subfamily.</text>
</comment>
<evidence type="ECO:0000256" key="1">
    <source>
        <dbReference type="ARBA" id="ARBA00005926"/>
    </source>
</evidence>
<dbReference type="EMBL" id="CM007648">
    <property type="protein sequence ID" value="ONM19705.1"/>
    <property type="molecule type" value="Genomic_DNA"/>
</dbReference>
<dbReference type="InParanoid" id="A0A1D6EHV8"/>
<dbReference type="InterPro" id="IPR011009">
    <property type="entry name" value="Kinase-like_dom_sf"/>
</dbReference>
<evidence type="ECO:0000256" key="3">
    <source>
        <dbReference type="SAM" id="MobiDB-lite"/>
    </source>
</evidence>
<feature type="region of interest" description="Disordered" evidence="3">
    <location>
        <begin position="1"/>
        <end position="48"/>
    </location>
</feature>
<evidence type="ECO:0000256" key="2">
    <source>
        <dbReference type="ARBA" id="ARBA00012513"/>
    </source>
</evidence>
<evidence type="ECO:0000259" key="4">
    <source>
        <dbReference type="PROSITE" id="PS50011"/>
    </source>
</evidence>
<protein>
    <recommendedName>
        <fullName evidence="2">non-specific serine/threonine protein kinase</fullName>
        <ecNumber evidence="2">2.7.11.1</ecNumber>
    </recommendedName>
</protein>
<keyword evidence="5" id="KW-0418">Kinase</keyword>
<dbReference type="SUPFAM" id="SSF56112">
    <property type="entry name" value="Protein kinase-like (PK-like)"/>
    <property type="match status" value="1"/>
</dbReference>
<sequence length="291" mass="32671">MRAPMEGRPNPRTRSCSFTDTHRRVISFSSTGPGGEEAARRETPEETRKRLEELDALLEGLVEPKMRPPTPPPPPVLTYLRATAIRHRIEDMEQSSVFCSGFRCHIVFKASRLNESTISNRMTPNMAACIAVESISILEKLHSKGFVHGDVKPENFLLGQPGSPEYKKLYLTDLGLGEQLDMRVSMLIWGALGDTKSFLVCKKKMSTSLEMLCCYCPAPFKQFLEIVTNMKFDKEPNYAKLISLFDGLIEAPASRQIRNDGALKVGQKRGRLVADLEEDEQPKRKVPLQCG</sequence>
<dbReference type="EC" id="2.7.11.1" evidence="2"/>
<feature type="compositionally biased region" description="Basic and acidic residues" evidence="3">
    <location>
        <begin position="37"/>
        <end position="48"/>
    </location>
</feature>
<dbReference type="PANTHER" id="PTHR11909">
    <property type="entry name" value="CASEIN KINASE-RELATED"/>
    <property type="match status" value="1"/>
</dbReference>
<evidence type="ECO:0000313" key="5">
    <source>
        <dbReference type="EMBL" id="ONM19705.1"/>
    </source>
</evidence>
<dbReference type="SMR" id="A0A1D6EHV8"/>
<dbReference type="Gene3D" id="1.10.510.10">
    <property type="entry name" value="Transferase(Phosphotransferase) domain 1"/>
    <property type="match status" value="2"/>
</dbReference>
<accession>A0A1D6EHV8</accession>
<feature type="domain" description="Protein kinase" evidence="4">
    <location>
        <begin position="1"/>
        <end position="291"/>
    </location>
</feature>
<dbReference type="STRING" id="4577.A0A1D6EHV8"/>
<proteinExistence type="inferred from homology"/>
<dbReference type="ExpressionAtlas" id="A0A1D6EHV8">
    <property type="expression patterns" value="baseline"/>
</dbReference>
<dbReference type="InterPro" id="IPR008271">
    <property type="entry name" value="Ser/Thr_kinase_AS"/>
</dbReference>
<gene>
    <name evidence="5" type="ORF">ZEAMMB73_Zm00001d004866</name>
</gene>
<dbReference type="GO" id="GO:0004674">
    <property type="term" value="F:protein serine/threonine kinase activity"/>
    <property type="evidence" value="ECO:0007669"/>
    <property type="project" value="UniProtKB-EC"/>
</dbReference>
<dbReference type="PaxDb" id="4577-GRMZM2G447504_P01"/>
<dbReference type="InterPro" id="IPR000719">
    <property type="entry name" value="Prot_kinase_dom"/>
</dbReference>
<dbReference type="eggNOG" id="KOG1164">
    <property type="taxonomic scope" value="Eukaryota"/>
</dbReference>
<dbReference type="AlphaFoldDB" id="A0A1D6EHV8"/>
<organism evidence="5">
    <name type="scientific">Zea mays</name>
    <name type="common">Maize</name>
    <dbReference type="NCBI Taxonomy" id="4577"/>
    <lineage>
        <taxon>Eukaryota</taxon>
        <taxon>Viridiplantae</taxon>
        <taxon>Streptophyta</taxon>
        <taxon>Embryophyta</taxon>
        <taxon>Tracheophyta</taxon>
        <taxon>Spermatophyta</taxon>
        <taxon>Magnoliopsida</taxon>
        <taxon>Liliopsida</taxon>
        <taxon>Poales</taxon>
        <taxon>Poaceae</taxon>
        <taxon>PACMAD clade</taxon>
        <taxon>Panicoideae</taxon>
        <taxon>Andropogonodae</taxon>
        <taxon>Andropogoneae</taxon>
        <taxon>Tripsacinae</taxon>
        <taxon>Zea</taxon>
    </lineage>
</organism>
<dbReference type="GO" id="GO:0005524">
    <property type="term" value="F:ATP binding"/>
    <property type="evidence" value="ECO:0007669"/>
    <property type="project" value="InterPro"/>
</dbReference>
<name>A0A1D6EHV8_MAIZE</name>